<keyword evidence="3" id="KW-1185">Reference proteome</keyword>
<organism evidence="2 3">
    <name type="scientific">Pigmentiphaga litoralis</name>
    <dbReference type="NCBI Taxonomy" id="516702"/>
    <lineage>
        <taxon>Bacteria</taxon>
        <taxon>Pseudomonadati</taxon>
        <taxon>Pseudomonadota</taxon>
        <taxon>Betaproteobacteria</taxon>
        <taxon>Burkholderiales</taxon>
        <taxon>Alcaligenaceae</taxon>
        <taxon>Pigmentiphaga</taxon>
    </lineage>
</organism>
<gene>
    <name evidence="2" type="ORF">FHW18_003553</name>
</gene>
<proteinExistence type="predicted"/>
<dbReference type="AlphaFoldDB" id="A0A7Y9IWC2"/>
<dbReference type="EMBL" id="JACBYR010000001">
    <property type="protein sequence ID" value="NYE84282.1"/>
    <property type="molecule type" value="Genomic_DNA"/>
</dbReference>
<feature type="region of interest" description="Disordered" evidence="1">
    <location>
        <begin position="1"/>
        <end position="30"/>
    </location>
</feature>
<sequence>MPITGAAKSHIASPSPHSQNRQAIPTLKQP</sequence>
<reference evidence="2 3" key="1">
    <citation type="submission" date="2020-07" db="EMBL/GenBank/DDBJ databases">
        <title>Genomic Encyclopedia of Type Strains, Phase IV (KMG-V): Genome sequencing to study the core and pangenomes of soil and plant-associated prokaryotes.</title>
        <authorList>
            <person name="Whitman W."/>
        </authorList>
    </citation>
    <scope>NUCLEOTIDE SEQUENCE [LARGE SCALE GENOMIC DNA]</scope>
    <source>
        <strain evidence="2 3">SAS40</strain>
    </source>
</reference>
<feature type="compositionally biased region" description="Polar residues" evidence="1">
    <location>
        <begin position="15"/>
        <end position="30"/>
    </location>
</feature>
<accession>A0A7Y9IWC2</accession>
<evidence type="ECO:0000313" key="2">
    <source>
        <dbReference type="EMBL" id="NYE84282.1"/>
    </source>
</evidence>
<evidence type="ECO:0000256" key="1">
    <source>
        <dbReference type="SAM" id="MobiDB-lite"/>
    </source>
</evidence>
<comment type="caution">
    <text evidence="2">The sequence shown here is derived from an EMBL/GenBank/DDBJ whole genome shotgun (WGS) entry which is preliminary data.</text>
</comment>
<dbReference type="Proteomes" id="UP000542125">
    <property type="component" value="Unassembled WGS sequence"/>
</dbReference>
<protein>
    <submittedName>
        <fullName evidence="2">Uncharacterized protein</fullName>
    </submittedName>
</protein>
<name>A0A7Y9IWC2_9BURK</name>
<evidence type="ECO:0000313" key="3">
    <source>
        <dbReference type="Proteomes" id="UP000542125"/>
    </source>
</evidence>